<comment type="caution">
    <text evidence="1">The sequence shown here is derived from an EMBL/GenBank/DDBJ whole genome shotgun (WGS) entry which is preliminary data.</text>
</comment>
<organism evidence="1 2">
    <name type="scientific">Glomus cerebriforme</name>
    <dbReference type="NCBI Taxonomy" id="658196"/>
    <lineage>
        <taxon>Eukaryota</taxon>
        <taxon>Fungi</taxon>
        <taxon>Fungi incertae sedis</taxon>
        <taxon>Mucoromycota</taxon>
        <taxon>Glomeromycotina</taxon>
        <taxon>Glomeromycetes</taxon>
        <taxon>Glomerales</taxon>
        <taxon>Glomeraceae</taxon>
        <taxon>Glomus</taxon>
    </lineage>
</organism>
<protein>
    <submittedName>
        <fullName evidence="1">Uncharacterized protein</fullName>
    </submittedName>
</protein>
<dbReference type="EMBL" id="QKYT01000186">
    <property type="protein sequence ID" value="RIA90284.1"/>
    <property type="molecule type" value="Genomic_DNA"/>
</dbReference>
<name>A0A397T5G7_9GLOM</name>
<gene>
    <name evidence="1" type="ORF">C1645_823603</name>
</gene>
<dbReference type="OrthoDB" id="2363629at2759"/>
<evidence type="ECO:0000313" key="2">
    <source>
        <dbReference type="Proteomes" id="UP000265703"/>
    </source>
</evidence>
<evidence type="ECO:0000313" key="1">
    <source>
        <dbReference type="EMBL" id="RIA90284.1"/>
    </source>
</evidence>
<dbReference type="AlphaFoldDB" id="A0A397T5G7"/>
<accession>A0A397T5G7</accession>
<reference evidence="1 2" key="1">
    <citation type="submission" date="2018-06" db="EMBL/GenBank/DDBJ databases">
        <title>Comparative genomics reveals the genomic features of Rhizophagus irregularis, R. cerebriforme, R. diaphanum and Gigaspora rosea, and their symbiotic lifestyle signature.</title>
        <authorList>
            <person name="Morin E."/>
            <person name="San Clemente H."/>
            <person name="Chen E.C.H."/>
            <person name="De La Providencia I."/>
            <person name="Hainaut M."/>
            <person name="Kuo A."/>
            <person name="Kohler A."/>
            <person name="Murat C."/>
            <person name="Tang N."/>
            <person name="Roy S."/>
            <person name="Loubradou J."/>
            <person name="Henrissat B."/>
            <person name="Grigoriev I.V."/>
            <person name="Corradi N."/>
            <person name="Roux C."/>
            <person name="Martin F.M."/>
        </authorList>
    </citation>
    <scope>NUCLEOTIDE SEQUENCE [LARGE SCALE GENOMIC DNA]</scope>
    <source>
        <strain evidence="1 2">DAOM 227022</strain>
    </source>
</reference>
<proteinExistence type="predicted"/>
<sequence length="175" mass="20603">MTPFFSSMVAPIKYEINGVHYMKIYGIIYELPSPDSKMYKKYLKCNNFCAFRVSCIEALKTITSDCIEVSRYAAACWSIASQEFKDFFTKYSQTIKELQKSKVFKIKQYKHNPERVPRKRGPNKKKVPESIRLNKNELSVEQEIGMCKNYQEELEHFASIEPVPYSPSPYSYYMY</sequence>
<keyword evidence="2" id="KW-1185">Reference proteome</keyword>
<dbReference type="Proteomes" id="UP000265703">
    <property type="component" value="Unassembled WGS sequence"/>
</dbReference>